<feature type="domain" description="Flagellar hook-length control protein-like C-terminal" evidence="2">
    <location>
        <begin position="445"/>
        <end position="523"/>
    </location>
</feature>
<accession>A0A150WVH0</accession>
<dbReference type="InterPro" id="IPR038610">
    <property type="entry name" value="FliK-like_C_sf"/>
</dbReference>
<dbReference type="InterPro" id="IPR021136">
    <property type="entry name" value="Flagellar_hook_control-like_C"/>
</dbReference>
<feature type="region of interest" description="Disordered" evidence="1">
    <location>
        <begin position="556"/>
        <end position="608"/>
    </location>
</feature>
<keyword evidence="3" id="KW-0969">Cilium</keyword>
<proteinExistence type="predicted"/>
<sequence length="608" mass="65807">MVGATDLRSQPERTVDKDFKGSGSESSFGKALEDKMSAKSPKESKEVKESPQKETRQKEEKEPPQAKAEAKKEQPVDKTEGKIAKKAVRQQAIQEFMDSFESEFQIPPTRLVEAMAQLDDKQLTQSPEVTADAVIDQLGLSEADAEKAQAMYAALLVQLSQMPTQQQQKPTPEMVTGGAGMTQQNMQMRVANAQGKQDALTASVDRMNKKFWTTPEQQTPPTAMPSLDAALAQNLNIDEESMSAALEQEVPMEAPPAMEMPEAPANAKPLPELPPHLKGQMSETMSPALLAALAAKQAAAKAQGAEGQSAAEQVPELTNEFQQVAQAPKLEKPQALLAGQVPQANAKMANQEFFQNQSQGQMMQQNSQNLAQQGMSSEKESALTKLTTKSADFQSSLSGLEAVHAQPIKGEALGLPQATPVAAAATPTPVNQAENEAAVKQLMNQAQYLIKKGGGEMKVQMTPEGMGTIHLKVMLQDGKVNMQMSADTQEAKKAIESSLAELKTSLAAHKLSMENVKVDVVNSTSADTAMQNQTNNNGNQQRDQARQFWNQFNENFGSQGRREGYSEMPNLKGYGMRNRDPLQPIETSSTARSSRKVEGKGSGLNLVA</sequence>
<feature type="region of interest" description="Disordered" evidence="1">
    <location>
        <begin position="357"/>
        <end position="383"/>
    </location>
</feature>
<evidence type="ECO:0000256" key="1">
    <source>
        <dbReference type="SAM" id="MobiDB-lite"/>
    </source>
</evidence>
<reference evidence="3 4" key="1">
    <citation type="submission" date="2016-03" db="EMBL/GenBank/DDBJ databases">
        <authorList>
            <person name="Ploux O."/>
        </authorList>
    </citation>
    <scope>NUCLEOTIDE SEQUENCE [LARGE SCALE GENOMIC DNA]</scope>
    <source>
        <strain evidence="3 4">BER2</strain>
    </source>
</reference>
<feature type="compositionally biased region" description="Basic and acidic residues" evidence="1">
    <location>
        <begin position="9"/>
        <end position="20"/>
    </location>
</feature>
<dbReference type="CDD" id="cd17470">
    <property type="entry name" value="T3SS_Flik_C"/>
    <property type="match status" value="1"/>
</dbReference>
<name>A0A150WVH0_BDEBC</name>
<dbReference type="EMBL" id="LUKF01000001">
    <property type="protein sequence ID" value="KYG70424.1"/>
    <property type="molecule type" value="Genomic_DNA"/>
</dbReference>
<dbReference type="OrthoDB" id="5288413at2"/>
<dbReference type="AlphaFoldDB" id="A0A150WVH0"/>
<gene>
    <name evidence="3" type="ORF">AZI85_00265</name>
</gene>
<dbReference type="Gene3D" id="3.30.750.140">
    <property type="match status" value="1"/>
</dbReference>
<feature type="region of interest" description="Disordered" evidence="1">
    <location>
        <begin position="1"/>
        <end position="85"/>
    </location>
</feature>
<keyword evidence="3" id="KW-0282">Flagellum</keyword>
<evidence type="ECO:0000313" key="3">
    <source>
        <dbReference type="EMBL" id="KYG70424.1"/>
    </source>
</evidence>
<feature type="compositionally biased region" description="Low complexity" evidence="1">
    <location>
        <begin position="357"/>
        <end position="369"/>
    </location>
</feature>
<organism evidence="3 4">
    <name type="scientific">Bdellovibrio bacteriovorus</name>
    <dbReference type="NCBI Taxonomy" id="959"/>
    <lineage>
        <taxon>Bacteria</taxon>
        <taxon>Pseudomonadati</taxon>
        <taxon>Bdellovibrionota</taxon>
        <taxon>Bdellovibrionia</taxon>
        <taxon>Bdellovibrionales</taxon>
        <taxon>Pseudobdellovibrionaceae</taxon>
        <taxon>Bdellovibrio</taxon>
    </lineage>
</organism>
<feature type="compositionally biased region" description="Basic and acidic residues" evidence="1">
    <location>
        <begin position="31"/>
        <end position="83"/>
    </location>
</feature>
<comment type="caution">
    <text evidence="3">The sequence shown here is derived from an EMBL/GenBank/DDBJ whole genome shotgun (WGS) entry which is preliminary data.</text>
</comment>
<evidence type="ECO:0000259" key="2">
    <source>
        <dbReference type="Pfam" id="PF02120"/>
    </source>
</evidence>
<keyword evidence="3" id="KW-0966">Cell projection</keyword>
<feature type="compositionally biased region" description="Low complexity" evidence="1">
    <location>
        <begin position="21"/>
        <end position="30"/>
    </location>
</feature>
<protein>
    <submittedName>
        <fullName evidence="3">Flagellar hook-length control protein</fullName>
    </submittedName>
</protein>
<dbReference type="Proteomes" id="UP000075391">
    <property type="component" value="Unassembled WGS sequence"/>
</dbReference>
<evidence type="ECO:0000313" key="4">
    <source>
        <dbReference type="Proteomes" id="UP000075391"/>
    </source>
</evidence>
<dbReference type="Pfam" id="PF02120">
    <property type="entry name" value="Flg_hook"/>
    <property type="match status" value="1"/>
</dbReference>